<organism evidence="1 2">
    <name type="scientific">Smittium mucronatum</name>
    <dbReference type="NCBI Taxonomy" id="133383"/>
    <lineage>
        <taxon>Eukaryota</taxon>
        <taxon>Fungi</taxon>
        <taxon>Fungi incertae sedis</taxon>
        <taxon>Zoopagomycota</taxon>
        <taxon>Kickxellomycotina</taxon>
        <taxon>Harpellomycetes</taxon>
        <taxon>Harpellales</taxon>
        <taxon>Legeriomycetaceae</taxon>
        <taxon>Smittium</taxon>
    </lineage>
</organism>
<protein>
    <submittedName>
        <fullName evidence="1">Uncharacterized protein</fullName>
    </submittedName>
</protein>
<dbReference type="EMBL" id="LSSL01000471">
    <property type="protein sequence ID" value="OLY84515.1"/>
    <property type="molecule type" value="Genomic_DNA"/>
</dbReference>
<keyword evidence="2" id="KW-1185">Reference proteome</keyword>
<dbReference type="AlphaFoldDB" id="A0A1R0H5R0"/>
<proteinExistence type="predicted"/>
<sequence length="66" mass="7269">MIYGNNDTVTFNRNAGINPLKPSINLPSPYSILSRSRSAFMSTNHVIKILNVPQTKAIITVPISEI</sequence>
<gene>
    <name evidence="1" type="ORF">AYI68_g1314</name>
</gene>
<accession>A0A1R0H5R0</accession>
<evidence type="ECO:0000313" key="1">
    <source>
        <dbReference type="EMBL" id="OLY84515.1"/>
    </source>
</evidence>
<evidence type="ECO:0000313" key="2">
    <source>
        <dbReference type="Proteomes" id="UP000187455"/>
    </source>
</evidence>
<comment type="caution">
    <text evidence="1">The sequence shown here is derived from an EMBL/GenBank/DDBJ whole genome shotgun (WGS) entry which is preliminary data.</text>
</comment>
<dbReference type="Proteomes" id="UP000187455">
    <property type="component" value="Unassembled WGS sequence"/>
</dbReference>
<name>A0A1R0H5R0_9FUNG</name>
<reference evidence="1 2" key="1">
    <citation type="journal article" date="2016" name="Mol. Biol. Evol.">
        <title>Genome-Wide Survey of Gut Fungi (Harpellales) Reveals the First Horizontally Transferred Ubiquitin Gene from a Mosquito Host.</title>
        <authorList>
            <person name="Wang Y."/>
            <person name="White M.M."/>
            <person name="Kvist S."/>
            <person name="Moncalvo J.M."/>
        </authorList>
    </citation>
    <scope>NUCLEOTIDE SEQUENCE [LARGE SCALE GENOMIC DNA]</scope>
    <source>
        <strain evidence="1 2">ALG-7-W6</strain>
    </source>
</reference>